<name>A0ABS0XIA1_9ACTN</name>
<dbReference type="EMBL" id="JAEKOZ010000046">
    <property type="protein sequence ID" value="MBJ3812947.1"/>
    <property type="molecule type" value="Genomic_DNA"/>
</dbReference>
<comment type="caution">
    <text evidence="2">The sequence shown here is derived from an EMBL/GenBank/DDBJ whole genome shotgun (WGS) entry which is preliminary data.</text>
</comment>
<evidence type="ECO:0000313" key="2">
    <source>
        <dbReference type="EMBL" id="MBJ3812947.1"/>
    </source>
</evidence>
<sequence length="58" mass="6773">MLVPPENRDPANLRAMRQGCHPHDDREHRARTLAETRHAKPGASGRLEFEPYWPRSRT</sequence>
<proteinExistence type="predicted"/>
<feature type="compositionally biased region" description="Basic and acidic residues" evidence="1">
    <location>
        <begin position="1"/>
        <end position="11"/>
    </location>
</feature>
<reference evidence="2 3" key="1">
    <citation type="submission" date="2020-12" db="EMBL/GenBank/DDBJ databases">
        <title>Streptomyces typhae sp. nov., a novel endophytic actinomycete isolated from the root of cattail pollen (Typha angustifolia L.).</title>
        <authorList>
            <person name="Peng C."/>
            <person name="Liu C."/>
        </authorList>
    </citation>
    <scope>NUCLEOTIDE SEQUENCE [LARGE SCALE GENOMIC DNA]</scope>
    <source>
        <strain evidence="2 3">JCM 4753</strain>
    </source>
</reference>
<feature type="region of interest" description="Disordered" evidence="1">
    <location>
        <begin position="1"/>
        <end position="58"/>
    </location>
</feature>
<feature type="compositionally biased region" description="Basic and acidic residues" evidence="1">
    <location>
        <begin position="21"/>
        <end position="38"/>
    </location>
</feature>
<accession>A0ABS0XIA1</accession>
<evidence type="ECO:0000256" key="1">
    <source>
        <dbReference type="SAM" id="MobiDB-lite"/>
    </source>
</evidence>
<protein>
    <submittedName>
        <fullName evidence="2">Uncharacterized protein</fullName>
    </submittedName>
</protein>
<keyword evidence="3" id="KW-1185">Reference proteome</keyword>
<organism evidence="2 3">
    <name type="scientific">Streptomyces flavofungini</name>
    <dbReference type="NCBI Taxonomy" id="68200"/>
    <lineage>
        <taxon>Bacteria</taxon>
        <taxon>Bacillati</taxon>
        <taxon>Actinomycetota</taxon>
        <taxon>Actinomycetes</taxon>
        <taxon>Kitasatosporales</taxon>
        <taxon>Streptomycetaceae</taxon>
        <taxon>Streptomyces</taxon>
    </lineage>
</organism>
<evidence type="ECO:0000313" key="3">
    <source>
        <dbReference type="Proteomes" id="UP000634780"/>
    </source>
</evidence>
<dbReference type="RefSeq" id="WP_190119785.1">
    <property type="nucleotide sequence ID" value="NZ_BMVR01000017.1"/>
</dbReference>
<gene>
    <name evidence="2" type="ORF">JGB26_38775</name>
</gene>
<dbReference type="Proteomes" id="UP000634780">
    <property type="component" value="Unassembled WGS sequence"/>
</dbReference>